<dbReference type="GO" id="GO:0005789">
    <property type="term" value="C:endoplasmic reticulum membrane"/>
    <property type="evidence" value="ECO:0007669"/>
    <property type="project" value="TreeGrafter"/>
</dbReference>
<accession>U6M3L1</accession>
<keyword evidence="2" id="KW-1133">Transmembrane helix</keyword>
<dbReference type="Proteomes" id="UP000030763">
    <property type="component" value="Unassembled WGS sequence"/>
</dbReference>
<evidence type="ECO:0000256" key="2">
    <source>
        <dbReference type="SAM" id="Phobius"/>
    </source>
</evidence>
<feature type="region of interest" description="Disordered" evidence="1">
    <location>
        <begin position="622"/>
        <end position="780"/>
    </location>
</feature>
<feature type="transmembrane region" description="Helical" evidence="2">
    <location>
        <begin position="168"/>
        <end position="187"/>
    </location>
</feature>
<evidence type="ECO:0000313" key="4">
    <source>
        <dbReference type="EMBL" id="CDJ58586.1"/>
    </source>
</evidence>
<dbReference type="Pfam" id="PF25179">
    <property type="entry name" value="LMF1_C"/>
    <property type="match status" value="1"/>
</dbReference>
<dbReference type="InterPro" id="IPR009613">
    <property type="entry name" value="LMF"/>
</dbReference>
<dbReference type="OrthoDB" id="434126at2759"/>
<feature type="compositionally biased region" description="Basic and acidic residues" evidence="1">
    <location>
        <begin position="622"/>
        <end position="682"/>
    </location>
</feature>
<dbReference type="GO" id="GO:0051604">
    <property type="term" value="P:protein maturation"/>
    <property type="evidence" value="ECO:0007669"/>
    <property type="project" value="InterPro"/>
</dbReference>
<dbReference type="PANTHER" id="PTHR14463">
    <property type="entry name" value="LIPASE MATURATION FACTOR"/>
    <property type="match status" value="1"/>
</dbReference>
<evidence type="ECO:0000313" key="5">
    <source>
        <dbReference type="Proteomes" id="UP000030763"/>
    </source>
</evidence>
<dbReference type="InterPro" id="IPR057433">
    <property type="entry name" value="LMF1/2_C"/>
</dbReference>
<gene>
    <name evidence="4" type="ORF">EMWEY_00016720</name>
</gene>
<feature type="region of interest" description="Disordered" evidence="1">
    <location>
        <begin position="1"/>
        <end position="36"/>
    </location>
</feature>
<feature type="compositionally biased region" description="Low complexity" evidence="1">
    <location>
        <begin position="683"/>
        <end position="693"/>
    </location>
</feature>
<feature type="compositionally biased region" description="Basic and acidic residues" evidence="1">
    <location>
        <begin position="694"/>
        <end position="719"/>
    </location>
</feature>
<reference evidence="4" key="2">
    <citation type="submission" date="2013-10" db="EMBL/GenBank/DDBJ databases">
        <authorList>
            <person name="Aslett M."/>
        </authorList>
    </citation>
    <scope>NUCLEOTIDE SEQUENCE [LARGE SCALE GENOMIC DNA]</scope>
    <source>
        <strain evidence="4">Weybridge</strain>
    </source>
</reference>
<proteinExistence type="predicted"/>
<reference evidence="4" key="1">
    <citation type="submission" date="2013-10" db="EMBL/GenBank/DDBJ databases">
        <title>Genomic analysis of the causative agents of coccidiosis in chickens.</title>
        <authorList>
            <person name="Reid A.J."/>
            <person name="Blake D."/>
            <person name="Billington K."/>
            <person name="Browne H."/>
            <person name="Dunn M."/>
            <person name="Hung S."/>
            <person name="Kawahara F."/>
            <person name="Miranda-Saavedra D."/>
            <person name="Mourier T."/>
            <person name="Nagra H."/>
            <person name="Otto T.D."/>
            <person name="Rawlings N."/>
            <person name="Sanchez A."/>
            <person name="Sanders M."/>
            <person name="Subramaniam C."/>
            <person name="Tay Y."/>
            <person name="Dear P."/>
            <person name="Doerig C."/>
            <person name="Gruber A."/>
            <person name="Parkinson J."/>
            <person name="Shirley M."/>
            <person name="Wan K.L."/>
            <person name="Berriman M."/>
            <person name="Tomley F."/>
            <person name="Pain A."/>
        </authorList>
    </citation>
    <scope>NUCLEOTIDE SEQUENCE [LARGE SCALE GENOMIC DNA]</scope>
    <source>
        <strain evidence="4">Weybridge</strain>
    </source>
</reference>
<evidence type="ECO:0000256" key="1">
    <source>
        <dbReference type="SAM" id="MobiDB-lite"/>
    </source>
</evidence>
<name>U6M3L1_EIMMA</name>
<feature type="compositionally biased region" description="Basic and acidic residues" evidence="1">
    <location>
        <begin position="726"/>
        <end position="763"/>
    </location>
</feature>
<dbReference type="OMA" id="NGPWWEI"/>
<feature type="region of interest" description="Disordered" evidence="1">
    <location>
        <begin position="803"/>
        <end position="824"/>
    </location>
</feature>
<feature type="transmembrane region" description="Helical" evidence="2">
    <location>
        <begin position="393"/>
        <end position="414"/>
    </location>
</feature>
<feature type="compositionally biased region" description="Polar residues" evidence="1">
    <location>
        <begin position="18"/>
        <end position="30"/>
    </location>
</feature>
<dbReference type="PANTHER" id="PTHR14463:SF10">
    <property type="entry name" value="LIPASE MATURATION FACTOR 1"/>
    <property type="match status" value="1"/>
</dbReference>
<keyword evidence="2" id="KW-0472">Membrane</keyword>
<keyword evidence="5" id="KW-1185">Reference proteome</keyword>
<dbReference type="EMBL" id="HG719740">
    <property type="protein sequence ID" value="CDJ58586.1"/>
    <property type="molecule type" value="Genomic_DNA"/>
</dbReference>
<protein>
    <submittedName>
        <fullName evidence="4">Rhoptry protein, putative</fullName>
    </submittedName>
</protein>
<sequence>MESVDSGEAPSRGAATPGSPQGTGRLSSPPVQEEVPLRQVVTTAAGETERKTVKRDRESCYALQLLQGLGRLLGRGGPGHGLREYIRRLDPSWTCTEDRKIPLDDKILETMKNTFWLTRINAGLIGSEGLTPAQDLVEETKASFGDMRGWDRVKAFPSLFLFVPPTDFWLNALALLGMVLSGGVFLAGAASGSVLLLQWMLYLTLVSVGQEWCGFGWDSQLLETGNAAFAPLLALAPALLCLDDCCLSCLFSVKTLGRLESLTCGVGGDWACPLYQGWPLDFHAGEQQQQQQQSLDEEAQALLDKPNNVASENRFDMVGGAGNSPSGEGRRSCCCYYWPDFVGYLKRCRLPRGSVDLVIRHLRDRWWQTAVEATLAAAVLCCAWMLSRAEACAVWVVLSQFFLVLLQSAFSAFVSCTKASFVFTEIVLSAATLSSFSSIFANGPEIPVAHFEPFQVLNTYGVPGQVQRARYELIVQGTDAAEVNADTEWKNYEFKCKPTSLDRAPCFLGPYHHRLDWQMHLAAFEDPKAVASRHRWFPQFLAALLKAAGNGPWWEIKRGSTEVFVHPEAVPGATEHLQQLLAAREQRQRAEEAQRRAAEEARLRREEAEELQRRLEAARRAAAELKKQQEEKEQREREAEARRQEEAAARKKAAEEEEQKAREKAEKEAAEAAKEAARKAQAEARAQAQAQAEAQRREMERRRHEELEKEKAANEARKREEKRKKLIAEQQKREEEEAKAREAQREKAQRRQQEEQERLKAEAQRQALQEAEKKKKQQQLQQLLVSLTKHELGGVPLRNAVQLSKTAHHRRSSARAAIVATPTQ</sequence>
<feature type="domain" description="Lipase maturation factor 1/2 C-terminal" evidence="3">
    <location>
        <begin position="456"/>
        <end position="547"/>
    </location>
</feature>
<dbReference type="RefSeq" id="XP_013335234.1">
    <property type="nucleotide sequence ID" value="XM_013479780.1"/>
</dbReference>
<keyword evidence="2" id="KW-0812">Transmembrane</keyword>
<dbReference type="VEuPathDB" id="ToxoDB:EMWEY_00016720"/>
<organism evidence="4 5">
    <name type="scientific">Eimeria maxima</name>
    <name type="common">Coccidian parasite</name>
    <dbReference type="NCBI Taxonomy" id="5804"/>
    <lineage>
        <taxon>Eukaryota</taxon>
        <taxon>Sar</taxon>
        <taxon>Alveolata</taxon>
        <taxon>Apicomplexa</taxon>
        <taxon>Conoidasida</taxon>
        <taxon>Coccidia</taxon>
        <taxon>Eucoccidiorida</taxon>
        <taxon>Eimeriorina</taxon>
        <taxon>Eimeriidae</taxon>
        <taxon>Eimeria</taxon>
    </lineage>
</organism>
<dbReference type="GeneID" id="25335658"/>
<evidence type="ECO:0000259" key="3">
    <source>
        <dbReference type="Pfam" id="PF25179"/>
    </source>
</evidence>
<dbReference type="AlphaFoldDB" id="U6M3L1"/>